<evidence type="ECO:0000313" key="2">
    <source>
        <dbReference type="Proteomes" id="UP000799778"/>
    </source>
</evidence>
<keyword evidence="2" id="KW-1185">Reference proteome</keyword>
<dbReference type="OrthoDB" id="5303793at2759"/>
<dbReference type="EMBL" id="ML978068">
    <property type="protein sequence ID" value="KAF2017598.1"/>
    <property type="molecule type" value="Genomic_DNA"/>
</dbReference>
<sequence>MGSVTLEIVPHPTPPDFTIDAPSFIVTVTVTQGDRQLEQKTITVRNKALCDSKNRETIRWFLEKHASDDPFNLSRADEARRLLDELKLSLAEDLAVLTTLHGTNSTILRVRFYMNSDGKIPLAAYPWEVLEDKLVWAWCETTFDSCSVERIVQLSEAIPIQPTQHHEEVSGEILNILMVTARPAGSQDVSSSLVSWPLAKLISKYPGVSKRAALRVIRPGTWRCLLSELEAAKKGFYQIVHLDMHGQVEENQ</sequence>
<dbReference type="RefSeq" id="XP_033385937.1">
    <property type="nucleotide sequence ID" value="XM_033521302.1"/>
</dbReference>
<organism evidence="1 2">
    <name type="scientific">Aaosphaeria arxii CBS 175.79</name>
    <dbReference type="NCBI Taxonomy" id="1450172"/>
    <lineage>
        <taxon>Eukaryota</taxon>
        <taxon>Fungi</taxon>
        <taxon>Dikarya</taxon>
        <taxon>Ascomycota</taxon>
        <taxon>Pezizomycotina</taxon>
        <taxon>Dothideomycetes</taxon>
        <taxon>Pleosporomycetidae</taxon>
        <taxon>Pleosporales</taxon>
        <taxon>Pleosporales incertae sedis</taxon>
        <taxon>Aaosphaeria</taxon>
    </lineage>
</organism>
<dbReference type="AlphaFoldDB" id="A0A6A5XWA1"/>
<dbReference type="GeneID" id="54278699"/>
<protein>
    <submittedName>
        <fullName evidence="1">Uncharacterized protein</fullName>
    </submittedName>
</protein>
<dbReference type="Proteomes" id="UP000799778">
    <property type="component" value="Unassembled WGS sequence"/>
</dbReference>
<gene>
    <name evidence="1" type="ORF">BU24DRAFT_154008</name>
</gene>
<evidence type="ECO:0000313" key="1">
    <source>
        <dbReference type="EMBL" id="KAF2017598.1"/>
    </source>
</evidence>
<name>A0A6A5XWA1_9PLEO</name>
<accession>A0A6A5XWA1</accession>
<proteinExistence type="predicted"/>
<reference evidence="1" key="1">
    <citation type="journal article" date="2020" name="Stud. Mycol.">
        <title>101 Dothideomycetes genomes: a test case for predicting lifestyles and emergence of pathogens.</title>
        <authorList>
            <person name="Haridas S."/>
            <person name="Albert R."/>
            <person name="Binder M."/>
            <person name="Bloem J."/>
            <person name="Labutti K."/>
            <person name="Salamov A."/>
            <person name="Andreopoulos B."/>
            <person name="Baker S."/>
            <person name="Barry K."/>
            <person name="Bills G."/>
            <person name="Bluhm B."/>
            <person name="Cannon C."/>
            <person name="Castanera R."/>
            <person name="Culley D."/>
            <person name="Daum C."/>
            <person name="Ezra D."/>
            <person name="Gonzalez J."/>
            <person name="Henrissat B."/>
            <person name="Kuo A."/>
            <person name="Liang C."/>
            <person name="Lipzen A."/>
            <person name="Lutzoni F."/>
            <person name="Magnuson J."/>
            <person name="Mondo S."/>
            <person name="Nolan M."/>
            <person name="Ohm R."/>
            <person name="Pangilinan J."/>
            <person name="Park H.-J."/>
            <person name="Ramirez L."/>
            <person name="Alfaro M."/>
            <person name="Sun H."/>
            <person name="Tritt A."/>
            <person name="Yoshinaga Y."/>
            <person name="Zwiers L.-H."/>
            <person name="Turgeon B."/>
            <person name="Goodwin S."/>
            <person name="Spatafora J."/>
            <person name="Crous P."/>
            <person name="Grigoriev I."/>
        </authorList>
    </citation>
    <scope>NUCLEOTIDE SEQUENCE</scope>
    <source>
        <strain evidence="1">CBS 175.79</strain>
    </source>
</reference>